<keyword evidence="2" id="KW-1133">Transmembrane helix</keyword>
<dbReference type="EC" id="1.14.19.6" evidence="4"/>
<dbReference type="InterPro" id="IPR005804">
    <property type="entry name" value="FA_desaturase_dom"/>
</dbReference>
<dbReference type="AlphaFoldDB" id="A0A1C7D7M4"/>
<evidence type="ECO:0000259" key="3">
    <source>
        <dbReference type="Pfam" id="PF00487"/>
    </source>
</evidence>
<dbReference type="Pfam" id="PF00487">
    <property type="entry name" value="FA_desaturase"/>
    <property type="match status" value="1"/>
</dbReference>
<keyword evidence="4" id="KW-0560">Oxidoreductase</keyword>
<feature type="region of interest" description="Disordered" evidence="1">
    <location>
        <begin position="13"/>
        <end position="32"/>
    </location>
</feature>
<evidence type="ECO:0000313" key="4">
    <source>
        <dbReference type="EMBL" id="ANU07448.1"/>
    </source>
</evidence>
<dbReference type="InterPro" id="IPR012171">
    <property type="entry name" value="Fatty_acid_desaturase"/>
</dbReference>
<dbReference type="EMBL" id="CP016545">
    <property type="protein sequence ID" value="ANU07448.1"/>
    <property type="molecule type" value="Genomic_DNA"/>
</dbReference>
<dbReference type="PATRIC" id="fig|645517.4.peg.1134"/>
<gene>
    <name evidence="4" type="primary">desA</name>
    <name evidence="4" type="ORF">A6F65_01141</name>
</gene>
<organism evidence="4 5">
    <name type="scientific">Paraurantiacibacter namhicola</name>
    <dbReference type="NCBI Taxonomy" id="645517"/>
    <lineage>
        <taxon>Bacteria</taxon>
        <taxon>Pseudomonadati</taxon>
        <taxon>Pseudomonadota</taxon>
        <taxon>Alphaproteobacteria</taxon>
        <taxon>Sphingomonadales</taxon>
        <taxon>Erythrobacteraceae</taxon>
        <taxon>Paraurantiacibacter</taxon>
    </lineage>
</organism>
<dbReference type="GO" id="GO:0016020">
    <property type="term" value="C:membrane"/>
    <property type="evidence" value="ECO:0007669"/>
    <property type="project" value="TreeGrafter"/>
</dbReference>
<feature type="domain" description="Fatty acid desaturase" evidence="3">
    <location>
        <begin position="114"/>
        <end position="345"/>
    </location>
</feature>
<protein>
    <submittedName>
        <fullName evidence="4">Delta(12)-fatty-acid desaturase</fullName>
        <ecNumber evidence="4">1.14.19.6</ecNumber>
    </submittedName>
</protein>
<name>A0A1C7D7M4_9SPHN</name>
<proteinExistence type="predicted"/>
<feature type="transmembrane region" description="Helical" evidence="2">
    <location>
        <begin position="242"/>
        <end position="266"/>
    </location>
</feature>
<accession>A0A1C7D7M4</accession>
<dbReference type="STRING" id="645517.A6F65_01141"/>
<evidence type="ECO:0000256" key="2">
    <source>
        <dbReference type="SAM" id="Phobius"/>
    </source>
</evidence>
<feature type="transmembrane region" description="Helical" evidence="2">
    <location>
        <begin position="112"/>
        <end position="130"/>
    </location>
</feature>
<sequence length="350" mass="39946">MDGIWEIKHEPRRGAANIGKRGASQVSEQDTQDLAGMQGSEALRRARSGDAPAISLRAPSDLDEYTRKDLRKQEIAIAKQYHGGRMWPYVVAAWGGFALWVALFPLTMLDIVPLWIAFPIACFLATGGYVTSHEAMHSNIAQAGTKNRWINEWVGQVSTIPIVFPFSMARLMHLEHHYHCNDPEKDPDYTDEAPNAPMAWYKTWWNRQPGVDGSIHHYKRILAEMGTPEAERSLKETMVLQLVFMAVLFGMAWSGYALEAALVWWLPRHVGLSYIRFYLSWAPHHPREGNTERYQQAFIFKSRLGHFLSMGMQTHLIHHLYPNIPNHRTKAAYYALKPILAQRGVDTSKL</sequence>
<keyword evidence="5" id="KW-1185">Reference proteome</keyword>
<dbReference type="GO" id="GO:0102985">
    <property type="term" value="F:acyl-CoA (9+3)-desaturase activity"/>
    <property type="evidence" value="ECO:0007669"/>
    <property type="project" value="UniProtKB-EC"/>
</dbReference>
<feature type="transmembrane region" description="Helical" evidence="2">
    <location>
        <begin position="86"/>
        <end position="106"/>
    </location>
</feature>
<keyword evidence="2" id="KW-0812">Transmembrane</keyword>
<dbReference type="GO" id="GO:0008610">
    <property type="term" value="P:lipid biosynthetic process"/>
    <property type="evidence" value="ECO:0007669"/>
    <property type="project" value="UniProtKB-ARBA"/>
</dbReference>
<reference evidence="4 5" key="1">
    <citation type="submission" date="2016-07" db="EMBL/GenBank/DDBJ databases">
        <title>Complete genome sequence of Altererythrobacter namhicola JCM 16345T, containing esterase-encoding genes.</title>
        <authorList>
            <person name="Cheng H."/>
            <person name="Wu Y.-H."/>
            <person name="Jian S.-L."/>
            <person name="Huo Y.-Y."/>
            <person name="Wang C.-S."/>
            <person name="Xu X.-W."/>
        </authorList>
    </citation>
    <scope>NUCLEOTIDE SEQUENCE [LARGE SCALE GENOMIC DNA]</scope>
    <source>
        <strain evidence="4 5">JCM 16345</strain>
    </source>
</reference>
<evidence type="ECO:0000313" key="5">
    <source>
        <dbReference type="Proteomes" id="UP000092698"/>
    </source>
</evidence>
<dbReference type="Proteomes" id="UP000092698">
    <property type="component" value="Chromosome"/>
</dbReference>
<evidence type="ECO:0000256" key="1">
    <source>
        <dbReference type="SAM" id="MobiDB-lite"/>
    </source>
</evidence>
<dbReference type="KEGG" id="anh:A6F65_01141"/>
<keyword evidence="2" id="KW-0472">Membrane</keyword>
<dbReference type="PANTHER" id="PTHR19353:SF19">
    <property type="entry name" value="DELTA(5) FATTY ACID DESATURASE C-RELATED"/>
    <property type="match status" value="1"/>
</dbReference>
<dbReference type="PANTHER" id="PTHR19353">
    <property type="entry name" value="FATTY ACID DESATURASE 2"/>
    <property type="match status" value="1"/>
</dbReference>